<dbReference type="Proteomes" id="UP000004358">
    <property type="component" value="Unassembled WGS sequence"/>
</dbReference>
<comment type="caution">
    <text evidence="1">The sequence shown here is derived from an EMBL/GenBank/DDBJ whole genome shotgun (WGS) entry which is preliminary data.</text>
</comment>
<dbReference type="STRING" id="314230.DSM3645_03633"/>
<gene>
    <name evidence="1" type="ORF">DSM3645_03633</name>
</gene>
<protein>
    <submittedName>
        <fullName evidence="1">Uncharacterized protein</fullName>
    </submittedName>
</protein>
<proteinExistence type="predicted"/>
<accession>A3ZW38</accession>
<sequence>MRREWTRIRMIRNDRGIGSPRSAVKCWLLGLIALPGRKNYNNSANR</sequence>
<reference evidence="1 2" key="1">
    <citation type="submission" date="2006-02" db="EMBL/GenBank/DDBJ databases">
        <authorList>
            <person name="Amann R."/>
            <person name="Ferriera S."/>
            <person name="Johnson J."/>
            <person name="Kravitz S."/>
            <person name="Halpern A."/>
            <person name="Remington K."/>
            <person name="Beeson K."/>
            <person name="Tran B."/>
            <person name="Rogers Y.-H."/>
            <person name="Friedman R."/>
            <person name="Venter J.C."/>
        </authorList>
    </citation>
    <scope>NUCLEOTIDE SEQUENCE [LARGE SCALE GENOMIC DNA]</scope>
    <source>
        <strain evidence="1 2">DSM 3645</strain>
    </source>
</reference>
<dbReference type="HOGENOM" id="CLU_3180796_0_0_0"/>
<dbReference type="AlphaFoldDB" id="A3ZW38"/>
<evidence type="ECO:0000313" key="2">
    <source>
        <dbReference type="Proteomes" id="UP000004358"/>
    </source>
</evidence>
<evidence type="ECO:0000313" key="1">
    <source>
        <dbReference type="EMBL" id="EAQ79536.1"/>
    </source>
</evidence>
<dbReference type="EMBL" id="AANZ01000014">
    <property type="protein sequence ID" value="EAQ79536.1"/>
    <property type="molecule type" value="Genomic_DNA"/>
</dbReference>
<organism evidence="1 2">
    <name type="scientific">Blastopirellula marina DSM 3645</name>
    <dbReference type="NCBI Taxonomy" id="314230"/>
    <lineage>
        <taxon>Bacteria</taxon>
        <taxon>Pseudomonadati</taxon>
        <taxon>Planctomycetota</taxon>
        <taxon>Planctomycetia</taxon>
        <taxon>Pirellulales</taxon>
        <taxon>Pirellulaceae</taxon>
        <taxon>Blastopirellula</taxon>
    </lineage>
</organism>
<name>A3ZW38_9BACT</name>